<evidence type="ECO:0000256" key="4">
    <source>
        <dbReference type="ARBA" id="ARBA00022825"/>
    </source>
</evidence>
<dbReference type="GeneID" id="20195536"/>
<dbReference type="KEGG" id="hro:HELRODRAFT_114601"/>
<dbReference type="PROSITE" id="PS00134">
    <property type="entry name" value="TRYPSIN_HIS"/>
    <property type="match status" value="1"/>
</dbReference>
<reference evidence="9" key="3">
    <citation type="submission" date="2015-06" db="UniProtKB">
        <authorList>
            <consortium name="EnsemblMetazoa"/>
        </authorList>
    </citation>
    <scope>IDENTIFICATION</scope>
</reference>
<dbReference type="InterPro" id="IPR009003">
    <property type="entry name" value="Peptidase_S1_PA"/>
</dbReference>
<dbReference type="PRINTS" id="PR00722">
    <property type="entry name" value="CHYMOTRYPSIN"/>
</dbReference>
<evidence type="ECO:0000259" key="7">
    <source>
        <dbReference type="PROSITE" id="PS50240"/>
    </source>
</evidence>
<comment type="similarity">
    <text evidence="1">Belongs to the peptidase S1 family.</text>
</comment>
<organism evidence="9 10">
    <name type="scientific">Helobdella robusta</name>
    <name type="common">Californian leech</name>
    <dbReference type="NCBI Taxonomy" id="6412"/>
    <lineage>
        <taxon>Eukaryota</taxon>
        <taxon>Metazoa</taxon>
        <taxon>Spiralia</taxon>
        <taxon>Lophotrochozoa</taxon>
        <taxon>Annelida</taxon>
        <taxon>Clitellata</taxon>
        <taxon>Hirudinea</taxon>
        <taxon>Rhynchobdellida</taxon>
        <taxon>Glossiphoniidae</taxon>
        <taxon>Helobdella</taxon>
    </lineage>
</organism>
<dbReference type="PANTHER" id="PTHR24252">
    <property type="entry name" value="ACROSIN-RELATED"/>
    <property type="match status" value="1"/>
</dbReference>
<dbReference type="OrthoDB" id="546450at2759"/>
<dbReference type="HOGENOM" id="CLU_006842_7_6_1"/>
<dbReference type="InterPro" id="IPR043504">
    <property type="entry name" value="Peptidase_S1_PA_chymotrypsin"/>
</dbReference>
<keyword evidence="4" id="KW-0720">Serine protease</keyword>
<dbReference type="STRING" id="6412.T1EG34"/>
<dbReference type="PROSITE" id="PS50240">
    <property type="entry name" value="TRYPSIN_DOM"/>
    <property type="match status" value="1"/>
</dbReference>
<dbReference type="EMBL" id="KB097502">
    <property type="protein sequence ID" value="ESN95804.1"/>
    <property type="molecule type" value="Genomic_DNA"/>
</dbReference>
<keyword evidence="10" id="KW-1185">Reference proteome</keyword>
<reference evidence="10" key="1">
    <citation type="submission" date="2012-12" db="EMBL/GenBank/DDBJ databases">
        <authorList>
            <person name="Hellsten U."/>
            <person name="Grimwood J."/>
            <person name="Chapman J.A."/>
            <person name="Shapiro H."/>
            <person name="Aerts A."/>
            <person name="Otillar R.P."/>
            <person name="Terry A.Y."/>
            <person name="Boore J.L."/>
            <person name="Simakov O."/>
            <person name="Marletaz F."/>
            <person name="Cho S.-J."/>
            <person name="Edsinger-Gonzales E."/>
            <person name="Havlak P."/>
            <person name="Kuo D.-H."/>
            <person name="Larsson T."/>
            <person name="Lv J."/>
            <person name="Arendt D."/>
            <person name="Savage R."/>
            <person name="Osoegawa K."/>
            <person name="de Jong P."/>
            <person name="Lindberg D.R."/>
            <person name="Seaver E.C."/>
            <person name="Weisblat D.A."/>
            <person name="Putnam N.H."/>
            <person name="Grigoriev I.V."/>
            <person name="Rokhsar D.S."/>
        </authorList>
    </citation>
    <scope>NUCLEOTIDE SEQUENCE</scope>
</reference>
<dbReference type="OMA" id="HEEYNPR"/>
<feature type="domain" description="Peptidase S1" evidence="7">
    <location>
        <begin position="46"/>
        <end position="283"/>
    </location>
</feature>
<protein>
    <recommendedName>
        <fullName evidence="7">Peptidase S1 domain-containing protein</fullName>
    </recommendedName>
</protein>
<proteinExistence type="inferred from homology"/>
<dbReference type="FunCoup" id="T1EG34">
    <property type="interactions" value="120"/>
</dbReference>
<evidence type="ECO:0000256" key="1">
    <source>
        <dbReference type="ARBA" id="ARBA00007664"/>
    </source>
</evidence>
<gene>
    <name evidence="9" type="primary">20195536</name>
    <name evidence="8" type="ORF">HELRODRAFT_114601</name>
</gene>
<dbReference type="RefSeq" id="XP_009026105.1">
    <property type="nucleotide sequence ID" value="XM_009027857.1"/>
</dbReference>
<dbReference type="eggNOG" id="KOG3627">
    <property type="taxonomic scope" value="Eukaryota"/>
</dbReference>
<dbReference type="Gene3D" id="2.40.10.10">
    <property type="entry name" value="Trypsin-like serine proteases"/>
    <property type="match status" value="2"/>
</dbReference>
<keyword evidence="6" id="KW-0732">Signal</keyword>
<reference evidence="8 10" key="2">
    <citation type="journal article" date="2013" name="Nature">
        <title>Insights into bilaterian evolution from three spiralian genomes.</title>
        <authorList>
            <person name="Simakov O."/>
            <person name="Marletaz F."/>
            <person name="Cho S.J."/>
            <person name="Edsinger-Gonzales E."/>
            <person name="Havlak P."/>
            <person name="Hellsten U."/>
            <person name="Kuo D.H."/>
            <person name="Larsson T."/>
            <person name="Lv J."/>
            <person name="Arendt D."/>
            <person name="Savage R."/>
            <person name="Osoegawa K."/>
            <person name="de Jong P."/>
            <person name="Grimwood J."/>
            <person name="Chapman J.A."/>
            <person name="Shapiro H."/>
            <person name="Aerts A."/>
            <person name="Otillar R.P."/>
            <person name="Terry A.Y."/>
            <person name="Boore J.L."/>
            <person name="Grigoriev I.V."/>
            <person name="Lindberg D.R."/>
            <person name="Seaver E.C."/>
            <person name="Weisblat D.A."/>
            <person name="Putnam N.H."/>
            <person name="Rokhsar D.S."/>
        </authorList>
    </citation>
    <scope>NUCLEOTIDE SEQUENCE</scope>
</reference>
<dbReference type="GO" id="GO:0004252">
    <property type="term" value="F:serine-type endopeptidase activity"/>
    <property type="evidence" value="ECO:0000318"/>
    <property type="project" value="GO_Central"/>
</dbReference>
<feature type="signal peptide" evidence="6">
    <location>
        <begin position="1"/>
        <end position="17"/>
    </location>
</feature>
<sequence length="284" mass="31070">MNRLFVFALCLTATTFAEPPVWDSKGTCGKSKYPDAGDYFLPSPSIVGGIEARPNEFPWQISLQSASGFHMCGGSIMNDQWIITAAHCVDGENPANLRIVAGLHKKLTGLDHPSVQIFQIEKLVIHEEYNPRKFPYDIALIKVKGSVKFSADVNTVCAPEPKDLYDHVKSAVSGWGNLASGSSAKVDGLRYTTVNTTTNAYCSKVYGPLSKITDDMLCASDNRNSAERDSCQNDSGGPLVRKEKDGTFRLIGIVSWGKGCASGYPGVYARVNYFEDWILKNIKL</sequence>
<dbReference type="AlphaFoldDB" id="T1EG34"/>
<dbReference type="FunFam" id="2.40.10.10:FF:000077">
    <property type="entry name" value="Predicted protein"/>
    <property type="match status" value="1"/>
</dbReference>
<keyword evidence="2" id="KW-0645">Protease</keyword>
<evidence type="ECO:0000256" key="3">
    <source>
        <dbReference type="ARBA" id="ARBA00022801"/>
    </source>
</evidence>
<evidence type="ECO:0000256" key="5">
    <source>
        <dbReference type="ARBA" id="ARBA00023157"/>
    </source>
</evidence>
<feature type="chain" id="PRO_5010979839" description="Peptidase S1 domain-containing protein" evidence="6">
    <location>
        <begin position="18"/>
        <end position="284"/>
    </location>
</feature>
<dbReference type="Proteomes" id="UP000015101">
    <property type="component" value="Unassembled WGS sequence"/>
</dbReference>
<evidence type="ECO:0000313" key="9">
    <source>
        <dbReference type="EnsemblMetazoa" id="HelroP114601"/>
    </source>
</evidence>
<accession>T1EG34</accession>
<dbReference type="InterPro" id="IPR001314">
    <property type="entry name" value="Peptidase_S1A"/>
</dbReference>
<keyword evidence="5" id="KW-1015">Disulfide bond</keyword>
<dbReference type="EnsemblMetazoa" id="HelroT114601">
    <property type="protein sequence ID" value="HelroP114601"/>
    <property type="gene ID" value="HelroG114601"/>
</dbReference>
<evidence type="ECO:0000256" key="6">
    <source>
        <dbReference type="SAM" id="SignalP"/>
    </source>
</evidence>
<dbReference type="SUPFAM" id="SSF50494">
    <property type="entry name" value="Trypsin-like serine proteases"/>
    <property type="match status" value="1"/>
</dbReference>
<dbReference type="InterPro" id="IPR001254">
    <property type="entry name" value="Trypsin_dom"/>
</dbReference>
<dbReference type="CDD" id="cd00190">
    <property type="entry name" value="Tryp_SPc"/>
    <property type="match status" value="1"/>
</dbReference>
<evidence type="ECO:0000313" key="10">
    <source>
        <dbReference type="Proteomes" id="UP000015101"/>
    </source>
</evidence>
<dbReference type="EMBL" id="AMQM01006671">
    <property type="status" value="NOT_ANNOTATED_CDS"/>
    <property type="molecule type" value="Genomic_DNA"/>
</dbReference>
<dbReference type="SMART" id="SM00020">
    <property type="entry name" value="Tryp_SPc"/>
    <property type="match status" value="1"/>
</dbReference>
<evidence type="ECO:0000256" key="2">
    <source>
        <dbReference type="ARBA" id="ARBA00022670"/>
    </source>
</evidence>
<dbReference type="GO" id="GO:0006508">
    <property type="term" value="P:proteolysis"/>
    <property type="evidence" value="ECO:0007669"/>
    <property type="project" value="UniProtKB-KW"/>
</dbReference>
<dbReference type="CTD" id="20195536"/>
<keyword evidence="3" id="KW-0378">Hydrolase</keyword>
<dbReference type="PANTHER" id="PTHR24252:SF7">
    <property type="entry name" value="HYALIN"/>
    <property type="match status" value="1"/>
</dbReference>
<dbReference type="InParanoid" id="T1EG34"/>
<dbReference type="Pfam" id="PF00089">
    <property type="entry name" value="Trypsin"/>
    <property type="match status" value="1"/>
</dbReference>
<dbReference type="InterPro" id="IPR018114">
    <property type="entry name" value="TRYPSIN_HIS"/>
</dbReference>
<name>T1EG34_HELRO</name>
<evidence type="ECO:0000313" key="8">
    <source>
        <dbReference type="EMBL" id="ESN95804.1"/>
    </source>
</evidence>